<dbReference type="PRINTS" id="PR00803">
    <property type="entry name" value="AFETOPROTEIN"/>
</dbReference>
<evidence type="ECO:0000256" key="5">
    <source>
        <dbReference type="ARBA" id="ARBA00023157"/>
    </source>
</evidence>
<dbReference type="GO" id="GO:0003677">
    <property type="term" value="F:DNA binding"/>
    <property type="evidence" value="ECO:0007669"/>
    <property type="project" value="Ensembl"/>
</dbReference>
<dbReference type="EMBL" id="AGCU01102074">
    <property type="status" value="NOT_ANNOTATED_CDS"/>
    <property type="molecule type" value="Genomic_DNA"/>
</dbReference>
<dbReference type="HOGENOM" id="CLU_030161_1_0_1"/>
<evidence type="ECO:0000256" key="3">
    <source>
        <dbReference type="ARBA" id="ARBA00022729"/>
    </source>
</evidence>
<feature type="binding site" evidence="6">
    <location>
        <position position="277"/>
    </location>
    <ligand>
        <name>Zn(2+)</name>
        <dbReference type="ChEBI" id="CHEBI:29105"/>
    </ligand>
</feature>
<dbReference type="GO" id="GO:0072732">
    <property type="term" value="P:cellular response to calcium ion starvation"/>
    <property type="evidence" value="ECO:0007669"/>
    <property type="project" value="Ensembl"/>
</dbReference>
<dbReference type="Pfam" id="PF00273">
    <property type="entry name" value="Serum_albumin"/>
    <property type="match status" value="3"/>
</dbReference>
<accession>K7FTS3</accession>
<keyword evidence="4" id="KW-0677">Repeat</keyword>
<feature type="disulfide bond" evidence="7">
    <location>
        <begin position="196"/>
        <end position="205"/>
    </location>
</feature>
<dbReference type="Ensembl" id="ENSPSIT00000011490.1">
    <property type="protein sequence ID" value="ENSPSIP00000011433.1"/>
    <property type="gene ID" value="ENSPSIG00000010012.1"/>
</dbReference>
<dbReference type="eggNOG" id="ENOG502R7EA">
    <property type="taxonomic scope" value="Eukaryota"/>
</dbReference>
<dbReference type="SMART" id="SM00103">
    <property type="entry name" value="ALBUMIN"/>
    <property type="match status" value="3"/>
</dbReference>
<feature type="binding site" evidence="6">
    <location>
        <position position="277"/>
    </location>
    <ligand>
        <name>Ca(2+)</name>
        <dbReference type="ChEBI" id="CHEBI:29108"/>
        <label>1</label>
    </ligand>
</feature>
<dbReference type="GO" id="GO:0005794">
    <property type="term" value="C:Golgi apparatus"/>
    <property type="evidence" value="ECO:0007669"/>
    <property type="project" value="Ensembl"/>
</dbReference>
<dbReference type="FunFam" id="1.10.246.10:FF:000001">
    <property type="entry name" value="Serum albumin"/>
    <property type="match status" value="2"/>
</dbReference>
<feature type="disulfide bond" evidence="7">
    <location>
        <begin position="504"/>
        <end position="515"/>
    </location>
</feature>
<evidence type="ECO:0000313" key="11">
    <source>
        <dbReference type="Proteomes" id="UP000007267"/>
    </source>
</evidence>
<dbReference type="PANTHER" id="PTHR11385:SF14">
    <property type="entry name" value="AFAMIN"/>
    <property type="match status" value="1"/>
</dbReference>
<evidence type="ECO:0000256" key="7">
    <source>
        <dbReference type="PIRSR" id="PIRSR002520-2"/>
    </source>
</evidence>
<sequence>MKQLAFISFIFLFSCAISRDLKRSARDAEHKSEIVHRYNDLKEEDFTEATLITFAQYLYKCPYEEVAKRVKTVVDLAQKCVASEEDPECLKPVPIIILDEICKIDELAEAYGAMANCCNKTDPERNECFLSFRHSASEHLPLYQRPEAEVMCKKFQDDKKSFMAHHMYEVARRHRFLYGPTLLALGLEVEHTIEHCCKETNSSVCLDEKLPLIKKKVLMVSKKNTYFCEILKKFGERTFKGNIFATFGQKFPKAPFSEIQKIASDVLHVHMECCAGDMIECTDDRLEVTNYICSKQDIFSSKIKDCCEKSVVERSECIVRAEFDDTPEGLPSLADKYMNNKELCKPFTEHPEVFMEEFLYDYSRRHREFSSLMLLRITDGFQSILEECCKKENAAECYSHAEEKLKSYIQETQDLVKKNCDFLASSGEAEFLKLLVIRYTRKMPQASTETLIEVSKEMADIGSKCCQEPEVKHISCIERRLGMVIQDMCQRQEATPVNEKVAHCCNDAYENRRPCFTKLGADESYNSTKFEPAMFTFHEDLCTAPVETQRMKKLTMLVNLIKLKTTAADEQLQKVITDFTDMVQKCCKEVPHETCFATEGAKLIDEVKTMLEIVGV</sequence>
<keyword evidence="6" id="KW-0479">Metal-binding</keyword>
<dbReference type="GO" id="GO:0070062">
    <property type="term" value="C:extracellular exosome"/>
    <property type="evidence" value="ECO:0007669"/>
    <property type="project" value="Ensembl"/>
</dbReference>
<feature type="domain" description="Albumin" evidence="9">
    <location>
        <begin position="215"/>
        <end position="407"/>
    </location>
</feature>
<dbReference type="PROSITE" id="PS51257">
    <property type="entry name" value="PROKAR_LIPOPROTEIN"/>
    <property type="match status" value="1"/>
</dbReference>
<dbReference type="PROSITE" id="PS51438">
    <property type="entry name" value="ALBUMIN_2"/>
    <property type="match status" value="3"/>
</dbReference>
<dbReference type="STRING" id="13735.ENSPSIP00000011433"/>
<dbReference type="GO" id="GO:0051902">
    <property type="term" value="P:negative regulation of mitochondrial depolarization"/>
    <property type="evidence" value="ECO:0007669"/>
    <property type="project" value="Ensembl"/>
</dbReference>
<dbReference type="GO" id="GO:0005783">
    <property type="term" value="C:endoplasmic reticulum"/>
    <property type="evidence" value="ECO:0007669"/>
    <property type="project" value="Ensembl"/>
</dbReference>
<dbReference type="GeneTree" id="ENSGT00390000000113"/>
<dbReference type="Gene3D" id="1.10.246.10">
    <property type="match status" value="6"/>
</dbReference>
<dbReference type="PIRSF" id="PIRSF002520">
    <property type="entry name" value="Serum_albumin_subgroup"/>
    <property type="match status" value="1"/>
</dbReference>
<evidence type="ECO:0000259" key="9">
    <source>
        <dbReference type="PROSITE" id="PS51438"/>
    </source>
</evidence>
<evidence type="ECO:0000313" key="10">
    <source>
        <dbReference type="Ensembl" id="ENSPSIP00000011433.1"/>
    </source>
</evidence>
<feature type="binding site" evidence="6">
    <location>
        <position position="280"/>
    </location>
    <ligand>
        <name>Ca(2+)</name>
        <dbReference type="ChEBI" id="CHEBI:29108"/>
        <label>1</label>
    </ligand>
</feature>
<feature type="disulfide bond" evidence="7">
    <location>
        <begin position="465"/>
        <end position="476"/>
    </location>
</feature>
<evidence type="ECO:0000256" key="1">
    <source>
        <dbReference type="ARBA" id="ARBA00004613"/>
    </source>
</evidence>
<dbReference type="InterPro" id="IPR014760">
    <property type="entry name" value="Serum_albumin_N"/>
</dbReference>
<name>K7FTS3_PELSI</name>
<keyword evidence="5 7" id="KW-1015">Disulfide bond</keyword>
<keyword evidence="3 8" id="KW-0732">Signal</keyword>
<dbReference type="KEGG" id="pss:102455806"/>
<proteinExistence type="predicted"/>
<feature type="binding site" evidence="6">
    <location>
        <position position="40"/>
    </location>
    <ligand>
        <name>Ca(2+)</name>
        <dbReference type="ChEBI" id="CHEBI:29108"/>
        <label>1</label>
    </ligand>
</feature>
<dbReference type="OrthoDB" id="9875082at2759"/>
<dbReference type="FunFam" id="1.10.246.10:FF:000002">
    <property type="entry name" value="Serum albumin"/>
    <property type="match status" value="2"/>
</dbReference>
<feature type="domain" description="Albumin" evidence="9">
    <location>
        <begin position="408"/>
        <end position="605"/>
    </location>
</feature>
<feature type="disulfide bond" evidence="7">
    <location>
        <begin position="586"/>
        <end position="595"/>
    </location>
</feature>
<dbReference type="PROSITE" id="PS00212">
    <property type="entry name" value="ALBUMIN_1"/>
    <property type="match status" value="2"/>
</dbReference>
<evidence type="ECO:0000256" key="4">
    <source>
        <dbReference type="ARBA" id="ARBA00022737"/>
    </source>
</evidence>
<feature type="binding site" evidence="6">
    <location>
        <position position="30"/>
    </location>
    <ligand>
        <name>Ca(2+)</name>
        <dbReference type="ChEBI" id="CHEBI:29108"/>
        <label>1</label>
    </ligand>
</feature>
<feature type="binding site" evidence="6">
    <location>
        <position position="283"/>
    </location>
    <ligand>
        <name>Ca(2+)</name>
        <dbReference type="ChEBI" id="CHEBI:29108"/>
        <label>2</label>
    </ligand>
</feature>
<dbReference type="GO" id="GO:0051087">
    <property type="term" value="F:protein-folding chaperone binding"/>
    <property type="evidence" value="ECO:0007669"/>
    <property type="project" value="Ensembl"/>
</dbReference>
<dbReference type="GO" id="GO:0015723">
    <property type="term" value="P:bilirubin transport"/>
    <property type="evidence" value="ECO:0007669"/>
    <property type="project" value="Ensembl"/>
</dbReference>
<dbReference type="PANTHER" id="PTHR11385">
    <property type="entry name" value="SERUM ALBUMIN-RELATED"/>
    <property type="match status" value="1"/>
</dbReference>
<keyword evidence="6" id="KW-0862">Zinc</keyword>
<dbReference type="InterPro" id="IPR000264">
    <property type="entry name" value="ALB/AFP/VDB"/>
</dbReference>
<keyword evidence="6" id="KW-0186">Copper</keyword>
<dbReference type="GO" id="GO:0140272">
    <property type="term" value="F:exogenous protein binding"/>
    <property type="evidence" value="ECO:0007669"/>
    <property type="project" value="Ensembl"/>
</dbReference>
<dbReference type="InterPro" id="IPR021177">
    <property type="entry name" value="Serum_albumin/AFP/Afamin"/>
</dbReference>
<dbReference type="CDD" id="cd00015">
    <property type="entry name" value="ALBUMIN"/>
    <property type="match status" value="3"/>
</dbReference>
<organism evidence="10 11">
    <name type="scientific">Pelodiscus sinensis</name>
    <name type="common">Chinese softshell turtle</name>
    <name type="synonym">Trionyx sinensis</name>
    <dbReference type="NCBI Taxonomy" id="13735"/>
    <lineage>
        <taxon>Eukaryota</taxon>
        <taxon>Metazoa</taxon>
        <taxon>Chordata</taxon>
        <taxon>Craniata</taxon>
        <taxon>Vertebrata</taxon>
        <taxon>Euteleostomi</taxon>
        <taxon>Archelosauria</taxon>
        <taxon>Testudinata</taxon>
        <taxon>Testudines</taxon>
        <taxon>Cryptodira</taxon>
        <taxon>Trionychia</taxon>
        <taxon>Trionychidae</taxon>
        <taxon>Pelodiscus</taxon>
    </lineage>
</organism>
<dbReference type="EMBL" id="AGCU01102076">
    <property type="status" value="NOT_ANNOTATED_CDS"/>
    <property type="molecule type" value="Genomic_DNA"/>
</dbReference>
<keyword evidence="6" id="KW-0106">Calcium</keyword>
<feature type="disulfide bond" evidence="7">
    <location>
        <begin position="344"/>
        <end position="389"/>
    </location>
</feature>
<feature type="disulfide bond" evidence="7">
    <location>
        <begin position="542"/>
        <end position="587"/>
    </location>
</feature>
<reference evidence="10" key="3">
    <citation type="submission" date="2025-08" db="UniProtKB">
        <authorList>
            <consortium name="Ensembl"/>
        </authorList>
    </citation>
    <scope>IDENTIFICATION</scope>
</reference>
<feature type="signal peptide" evidence="8">
    <location>
        <begin position="1"/>
        <end position="18"/>
    </location>
</feature>
<dbReference type="SMR" id="K7FTS3"/>
<feature type="disulfide bond" evidence="7">
    <location>
        <begin position="388"/>
        <end position="397"/>
    </location>
</feature>
<feature type="binding site" evidence="6">
    <location>
        <position position="33"/>
    </location>
    <ligand>
        <name>Ca(2+)</name>
        <dbReference type="ChEBI" id="CHEBI:29108"/>
        <label>1</label>
    </ligand>
</feature>
<dbReference type="GO" id="GO:0046872">
    <property type="term" value="F:metal ion binding"/>
    <property type="evidence" value="ECO:0007669"/>
    <property type="project" value="UniProtKB-KW"/>
</dbReference>
<reference evidence="11" key="1">
    <citation type="submission" date="2011-10" db="EMBL/GenBank/DDBJ databases">
        <authorList>
            <consortium name="Soft-shell Turtle Genome Consortium"/>
        </authorList>
    </citation>
    <scope>NUCLEOTIDE SEQUENCE [LARGE SCALE GENOMIC DNA]</scope>
    <source>
        <strain evidence="11">Daiwa-1</strain>
    </source>
</reference>
<comment type="subcellular location">
    <subcellularLocation>
        <location evidence="1">Secreted</location>
    </subcellularLocation>
</comment>
<dbReference type="Proteomes" id="UP000007267">
    <property type="component" value="Unassembled WGS sequence"/>
</dbReference>
<dbReference type="AlphaFoldDB" id="K7FTS3"/>
<evidence type="ECO:0000256" key="6">
    <source>
        <dbReference type="PIRSR" id="PIRSR002520-1"/>
    </source>
</evidence>
<dbReference type="GO" id="GO:1903981">
    <property type="term" value="F:enterobactin binding"/>
    <property type="evidence" value="ECO:0007669"/>
    <property type="project" value="Ensembl"/>
</dbReference>
<keyword evidence="2" id="KW-0964">Secreted</keyword>
<evidence type="ECO:0000256" key="8">
    <source>
        <dbReference type="SAM" id="SignalP"/>
    </source>
</evidence>
<dbReference type="GO" id="GO:0072562">
    <property type="term" value="C:blood microparticle"/>
    <property type="evidence" value="ECO:0007669"/>
    <property type="project" value="TreeGrafter"/>
</dbReference>
<feature type="domain" description="Albumin" evidence="9">
    <location>
        <begin position="22"/>
        <end position="214"/>
    </location>
</feature>
<feature type="disulfide bond" evidence="7">
    <location>
        <begin position="273"/>
        <end position="281"/>
    </location>
</feature>
<dbReference type="GO" id="GO:0140104">
    <property type="term" value="F:molecular carrier activity"/>
    <property type="evidence" value="ECO:0007669"/>
    <property type="project" value="Ensembl"/>
</dbReference>
<gene>
    <name evidence="10" type="primary">ALB</name>
</gene>
<dbReference type="GO" id="GO:0015643">
    <property type="term" value="F:toxic substance binding"/>
    <property type="evidence" value="ECO:0007669"/>
    <property type="project" value="Ensembl"/>
</dbReference>
<feature type="disulfide bond" evidence="7">
    <location>
        <begin position="102"/>
        <end position="118"/>
    </location>
</feature>
<feature type="disulfide bond" evidence="7">
    <location>
        <begin position="420"/>
        <end position="466"/>
    </location>
</feature>
<dbReference type="GO" id="GO:0042802">
    <property type="term" value="F:identical protein binding"/>
    <property type="evidence" value="ECO:0007669"/>
    <property type="project" value="Ensembl"/>
</dbReference>
<dbReference type="InterPro" id="IPR020857">
    <property type="entry name" value="Serum_albumin_CS"/>
</dbReference>
<evidence type="ECO:0000256" key="2">
    <source>
        <dbReference type="ARBA" id="ARBA00022525"/>
    </source>
</evidence>
<dbReference type="GO" id="GO:0030170">
    <property type="term" value="F:pyridoxal phosphate binding"/>
    <property type="evidence" value="ECO:0007669"/>
    <property type="project" value="Ensembl"/>
</dbReference>
<protein>
    <submittedName>
        <fullName evidence="10">Albumin</fullName>
    </submittedName>
</protein>
<feature type="disulfide bond" evidence="7">
    <location>
        <begin position="489"/>
        <end position="505"/>
    </location>
</feature>
<keyword evidence="11" id="KW-1185">Reference proteome</keyword>
<feature type="disulfide bond" evidence="7">
    <location>
        <begin position="228"/>
        <end position="274"/>
    </location>
</feature>
<dbReference type="OMA" id="ADPHACY"/>
<dbReference type="GO" id="GO:0032991">
    <property type="term" value="C:protein-containing complex"/>
    <property type="evidence" value="ECO:0007669"/>
    <property type="project" value="Ensembl"/>
</dbReference>
<dbReference type="GeneID" id="102455806"/>
<dbReference type="PRINTS" id="PR00802">
    <property type="entry name" value="SERUMALBUMIN"/>
</dbReference>
<dbReference type="GO" id="GO:0019825">
    <property type="term" value="F:oxygen binding"/>
    <property type="evidence" value="ECO:0007669"/>
    <property type="project" value="Ensembl"/>
</dbReference>
<dbReference type="EMBL" id="AGCU01102075">
    <property type="status" value="NOT_ANNOTATED_CDS"/>
    <property type="molecule type" value="Genomic_DNA"/>
</dbReference>
<feature type="disulfide bond" evidence="7">
    <location>
        <begin position="293"/>
        <end position="307"/>
    </location>
</feature>
<feature type="disulfide bond" evidence="7">
    <location>
        <begin position="117"/>
        <end position="128"/>
    </location>
</feature>
<reference evidence="11" key="2">
    <citation type="journal article" date="2013" name="Nat. Genet.">
        <title>The draft genomes of soft-shell turtle and green sea turtle yield insights into the development and evolution of the turtle-specific body plan.</title>
        <authorList>
            <person name="Wang Z."/>
            <person name="Pascual-Anaya J."/>
            <person name="Zadissa A."/>
            <person name="Li W."/>
            <person name="Niimura Y."/>
            <person name="Huang Z."/>
            <person name="Li C."/>
            <person name="White S."/>
            <person name="Xiong Z."/>
            <person name="Fang D."/>
            <person name="Wang B."/>
            <person name="Ming Y."/>
            <person name="Chen Y."/>
            <person name="Zheng Y."/>
            <person name="Kuraku S."/>
            <person name="Pignatelli M."/>
            <person name="Herrero J."/>
            <person name="Beal K."/>
            <person name="Nozawa M."/>
            <person name="Li Q."/>
            <person name="Wang J."/>
            <person name="Zhang H."/>
            <person name="Yu L."/>
            <person name="Shigenobu S."/>
            <person name="Wang J."/>
            <person name="Liu J."/>
            <person name="Flicek P."/>
            <person name="Searle S."/>
            <person name="Wang J."/>
            <person name="Kuratani S."/>
            <person name="Yin Y."/>
            <person name="Aken B."/>
            <person name="Zhang G."/>
            <person name="Irie N."/>
        </authorList>
    </citation>
    <scope>NUCLEOTIDE SEQUENCE [LARGE SCALE GENOMIC DNA]</scope>
    <source>
        <strain evidence="11">Daiwa-1</strain>
    </source>
</reference>
<dbReference type="InterPro" id="IPR020858">
    <property type="entry name" value="Serum_albumin-like"/>
</dbReference>
<feature type="disulfide bond" evidence="7">
    <location>
        <begin position="80"/>
        <end position="89"/>
    </location>
</feature>
<feature type="chain" id="PRO_5003902114" evidence="8">
    <location>
        <begin position="19"/>
        <end position="616"/>
    </location>
</feature>
<dbReference type="EMBL" id="AGCU01102077">
    <property type="status" value="NOT_ANNOTATED_CDS"/>
    <property type="molecule type" value="Genomic_DNA"/>
</dbReference>
<dbReference type="GO" id="GO:0005504">
    <property type="term" value="F:fatty acid binding"/>
    <property type="evidence" value="ECO:0007669"/>
    <property type="project" value="Ensembl"/>
</dbReference>
<feature type="binding site" evidence="6">
    <location>
        <position position="272"/>
    </location>
    <ligand>
        <name>Ca(2+)</name>
        <dbReference type="ChEBI" id="CHEBI:29108"/>
        <label>1</label>
    </ligand>
</feature>
<reference evidence="10" key="4">
    <citation type="submission" date="2025-09" db="UniProtKB">
        <authorList>
            <consortium name="Ensembl"/>
        </authorList>
    </citation>
    <scope>IDENTIFICATION</scope>
</reference>
<feature type="disulfide bond" evidence="7">
    <location>
        <begin position="306"/>
        <end position="317"/>
    </location>
</feature>
<dbReference type="SUPFAM" id="SSF48552">
    <property type="entry name" value="Serum albumin-like"/>
    <property type="match status" value="3"/>
</dbReference>
<feature type="disulfide bond" evidence="7">
    <location>
        <begin position="152"/>
        <end position="197"/>
    </location>
</feature>
<dbReference type="EMBL" id="AGCU01102073">
    <property type="status" value="NOT_ANNOTATED_CDS"/>
    <property type="molecule type" value="Genomic_DNA"/>
</dbReference>